<evidence type="ECO:0000256" key="1">
    <source>
        <dbReference type="ARBA" id="ARBA00022679"/>
    </source>
</evidence>
<dbReference type="Pfam" id="PF00483">
    <property type="entry name" value="NTP_transferase"/>
    <property type="match status" value="1"/>
</dbReference>
<dbReference type="RefSeq" id="WP_002781608.1">
    <property type="nucleotide sequence ID" value="NZ_AANHVQ020000019.1"/>
</dbReference>
<dbReference type="EMBL" id="AACGFG010000004">
    <property type="protein sequence ID" value="EAK4358020.1"/>
    <property type="molecule type" value="Genomic_DNA"/>
</dbReference>
<accession>A0A381CHL3</accession>
<evidence type="ECO:0000259" key="3">
    <source>
        <dbReference type="Pfam" id="PF00483"/>
    </source>
</evidence>
<evidence type="ECO:0000313" key="4">
    <source>
        <dbReference type="EMBL" id="EAK1509602.1"/>
    </source>
</evidence>
<dbReference type="Gene3D" id="3.90.550.10">
    <property type="entry name" value="Spore Coat Polysaccharide Biosynthesis Protein SpsA, Chain A"/>
    <property type="match status" value="1"/>
</dbReference>
<reference evidence="4 6" key="1">
    <citation type="submission" date="2018-05" db="EMBL/GenBank/DDBJ databases">
        <authorList>
            <consortium name="GenomeTrakr network: Whole genome sequencing for foodborne pathogen traceback"/>
        </authorList>
    </citation>
    <scope>NUCLEOTIDE SEQUENCE [LARGE SCALE GENOMIC DNA]</scope>
    <source>
        <strain evidence="4 6">NC_C6016</strain>
    </source>
</reference>
<dbReference type="InterPro" id="IPR050065">
    <property type="entry name" value="GlmU-like"/>
</dbReference>
<dbReference type="SUPFAM" id="SSF53448">
    <property type="entry name" value="Nucleotide-diphospho-sugar transferases"/>
    <property type="match status" value="1"/>
</dbReference>
<comment type="caution">
    <text evidence="4">The sequence shown here is derived from an EMBL/GenBank/DDBJ whole genome shotgun (WGS) entry which is preliminary data.</text>
</comment>
<dbReference type="Proteomes" id="UP000365807">
    <property type="component" value="Unassembled WGS sequence"/>
</dbReference>
<gene>
    <name evidence="5" type="ORF">C6T04_03610</name>
    <name evidence="4" type="ORF">CJD00_04905</name>
</gene>
<dbReference type="PANTHER" id="PTHR43584:SF8">
    <property type="entry name" value="N-ACETYLMURAMATE ALPHA-1-PHOSPHATE URIDYLYLTRANSFERASE"/>
    <property type="match status" value="1"/>
</dbReference>
<dbReference type="AlphaFoldDB" id="A0A381CHL3"/>
<reference evidence="5 7" key="2">
    <citation type="submission" date="2018-06" db="EMBL/GenBank/DDBJ databases">
        <authorList>
            <consortium name="NARMS: The National Antimicrobial Resistance Monitoring System"/>
        </authorList>
    </citation>
    <scope>NUCLEOTIDE SEQUENCE [LARGE SCALE GENOMIC DNA]</scope>
    <source>
        <strain evidence="5 7">FSIS11807978</strain>
    </source>
</reference>
<evidence type="ECO:0000313" key="5">
    <source>
        <dbReference type="EMBL" id="EAK4358020.1"/>
    </source>
</evidence>
<keyword evidence="2 4" id="KW-0548">Nucleotidyltransferase</keyword>
<sequence>MKAIILAAGFGSRLMPLTKNQPKCMVEYKNKKIIDYEIQALKENNIDEICVVGGYLFDVLRTYINQSYDLVTFYKNENYDKTNMVQTLFCARDFLQKCIEDKQDLIISYADIVYFKNSIEKLKEAKEDFAVIVDKDWKELWEKRFENPLDDAETLKLKDGFIVELGKKAKTYDEIQGQYTGLFKFSYLFLKEVIKTYDSLDKNLTYDGKDFKNMYMTSFLQILIDKYKNAKAVEIKGNWCEIDFMSDLEINPIKNQ</sequence>
<evidence type="ECO:0000256" key="2">
    <source>
        <dbReference type="ARBA" id="ARBA00022695"/>
    </source>
</evidence>
<dbReference type="PANTHER" id="PTHR43584">
    <property type="entry name" value="NUCLEOTIDYL TRANSFERASE"/>
    <property type="match status" value="1"/>
</dbReference>
<protein>
    <submittedName>
        <fullName evidence="4">Phosphocholine cytidylyltransferase family protein</fullName>
    </submittedName>
</protein>
<evidence type="ECO:0000313" key="7">
    <source>
        <dbReference type="Proteomes" id="UP000365807"/>
    </source>
</evidence>
<dbReference type="OrthoDB" id="9788272at2"/>
<feature type="domain" description="Nucleotidyl transferase" evidence="3">
    <location>
        <begin position="2"/>
        <end position="128"/>
    </location>
</feature>
<keyword evidence="1 4" id="KW-0808">Transferase</keyword>
<dbReference type="GO" id="GO:0016779">
    <property type="term" value="F:nucleotidyltransferase activity"/>
    <property type="evidence" value="ECO:0007669"/>
    <property type="project" value="UniProtKB-KW"/>
</dbReference>
<dbReference type="Proteomes" id="UP000361993">
    <property type="component" value="Unassembled WGS sequence"/>
</dbReference>
<dbReference type="InterPro" id="IPR005835">
    <property type="entry name" value="NTP_transferase_dom"/>
</dbReference>
<dbReference type="InterPro" id="IPR029044">
    <property type="entry name" value="Nucleotide-diphossugar_trans"/>
</dbReference>
<dbReference type="EMBL" id="AACDUL010000007">
    <property type="protein sequence ID" value="EAK1509602.1"/>
    <property type="molecule type" value="Genomic_DNA"/>
</dbReference>
<name>A0A381CHL3_CAMCO</name>
<organism evidence="4 6">
    <name type="scientific">Campylobacter coli</name>
    <dbReference type="NCBI Taxonomy" id="195"/>
    <lineage>
        <taxon>Bacteria</taxon>
        <taxon>Pseudomonadati</taxon>
        <taxon>Campylobacterota</taxon>
        <taxon>Epsilonproteobacteria</taxon>
        <taxon>Campylobacterales</taxon>
        <taxon>Campylobacteraceae</taxon>
        <taxon>Campylobacter</taxon>
    </lineage>
</organism>
<evidence type="ECO:0000313" key="6">
    <source>
        <dbReference type="Proteomes" id="UP000361993"/>
    </source>
</evidence>
<proteinExistence type="predicted"/>
<dbReference type="CDD" id="cd02523">
    <property type="entry name" value="PC_cytidylyltransferase"/>
    <property type="match status" value="1"/>
</dbReference>